<evidence type="ECO:0000313" key="3">
    <source>
        <dbReference type="EMBL" id="MCO5976037.1"/>
    </source>
</evidence>
<dbReference type="Pfam" id="PF22818">
    <property type="entry name" value="ApeI-like"/>
    <property type="match status" value="1"/>
</dbReference>
<dbReference type="PANTHER" id="PTHR30272:SF1">
    <property type="entry name" value="3-HYDROXYACYL-[ACYL-CARRIER-PROTEIN] DEHYDRATASE"/>
    <property type="match status" value="1"/>
</dbReference>
<dbReference type="Proteomes" id="UP001204851">
    <property type="component" value="Unassembled WGS sequence"/>
</dbReference>
<dbReference type="CDD" id="cd00493">
    <property type="entry name" value="FabA_FabZ"/>
    <property type="match status" value="1"/>
</dbReference>
<evidence type="ECO:0000256" key="1">
    <source>
        <dbReference type="ARBA" id="ARBA00023239"/>
    </source>
</evidence>
<dbReference type="PANTHER" id="PTHR30272">
    <property type="entry name" value="3-HYDROXYACYL-[ACYL-CARRIER-PROTEIN] DEHYDRATASE"/>
    <property type="match status" value="1"/>
</dbReference>
<name>A0ABT1BIJ7_9BURK</name>
<dbReference type="InterPro" id="IPR029069">
    <property type="entry name" value="HotDog_dom_sf"/>
</dbReference>
<keyword evidence="4" id="KW-1185">Reference proteome</keyword>
<evidence type="ECO:0000313" key="4">
    <source>
        <dbReference type="Proteomes" id="UP001204851"/>
    </source>
</evidence>
<proteinExistence type="predicted"/>
<dbReference type="InterPro" id="IPR013114">
    <property type="entry name" value="FabA_FabZ"/>
</dbReference>
<sequence length="167" mass="18081">MTLPPLHYPFTLDRSGIEQVLPHRGEALFIRQLTVLAHDHYQGEACWEPSLAILQGHFPGMPLVPGVLLVEAMAQLAGAGMLVGNDHARSLGPAYIGVLAGIRKCSFKQPVLPGETVQLSARTRQMSELAVQVVGQVSRQGREAGQIELLVVNTPRSELQTHLNPVA</sequence>
<comment type="caution">
    <text evidence="3">The sequence shown here is derived from an EMBL/GenBank/DDBJ whole genome shotgun (WGS) entry which is preliminary data.</text>
</comment>
<evidence type="ECO:0000259" key="2">
    <source>
        <dbReference type="Pfam" id="PF22818"/>
    </source>
</evidence>
<feature type="domain" description="ApeI dehydratase-like" evidence="2">
    <location>
        <begin position="39"/>
        <end position="127"/>
    </location>
</feature>
<accession>A0ABT1BIJ7</accession>
<dbReference type="RefSeq" id="WP_252768510.1">
    <property type="nucleotide sequence ID" value="NZ_JAMXMC010000002.1"/>
</dbReference>
<dbReference type="SUPFAM" id="SSF54637">
    <property type="entry name" value="Thioesterase/thiol ester dehydrase-isomerase"/>
    <property type="match status" value="1"/>
</dbReference>
<protein>
    <submittedName>
        <fullName evidence="3">3-hydroxyacyl-ACP dehydratase</fullName>
    </submittedName>
</protein>
<gene>
    <name evidence="3" type="ORF">M0L44_04750</name>
</gene>
<dbReference type="Gene3D" id="3.10.129.10">
    <property type="entry name" value="Hotdog Thioesterase"/>
    <property type="match status" value="1"/>
</dbReference>
<dbReference type="InterPro" id="IPR054545">
    <property type="entry name" value="ApeI-like"/>
</dbReference>
<organism evidence="3 4">
    <name type="scientific">Ideonella oryzae</name>
    <dbReference type="NCBI Taxonomy" id="2937441"/>
    <lineage>
        <taxon>Bacteria</taxon>
        <taxon>Pseudomonadati</taxon>
        <taxon>Pseudomonadota</taxon>
        <taxon>Betaproteobacteria</taxon>
        <taxon>Burkholderiales</taxon>
        <taxon>Sphaerotilaceae</taxon>
        <taxon>Ideonella</taxon>
    </lineage>
</organism>
<keyword evidence="1" id="KW-0456">Lyase</keyword>
<dbReference type="EMBL" id="JAMXMC010000002">
    <property type="protein sequence ID" value="MCO5976037.1"/>
    <property type="molecule type" value="Genomic_DNA"/>
</dbReference>
<reference evidence="3 4" key="1">
    <citation type="submission" date="2022-06" db="EMBL/GenBank/DDBJ databases">
        <title>Ideonella sp. NS12-5 Genome sequencing and assembly.</title>
        <authorList>
            <person name="Jung Y."/>
        </authorList>
    </citation>
    <scope>NUCLEOTIDE SEQUENCE [LARGE SCALE GENOMIC DNA]</scope>
    <source>
        <strain evidence="3 4">NS12-5</strain>
    </source>
</reference>